<organism evidence="3 4">
    <name type="scientific">Archangium gephyra</name>
    <dbReference type="NCBI Taxonomy" id="48"/>
    <lineage>
        <taxon>Bacteria</taxon>
        <taxon>Pseudomonadati</taxon>
        <taxon>Myxococcota</taxon>
        <taxon>Myxococcia</taxon>
        <taxon>Myxococcales</taxon>
        <taxon>Cystobacterineae</taxon>
        <taxon>Archangiaceae</taxon>
        <taxon>Archangium</taxon>
    </lineage>
</organism>
<feature type="domain" description="Co-chaperone DjlA N-terminal" evidence="2">
    <location>
        <begin position="16"/>
        <end position="132"/>
    </location>
</feature>
<dbReference type="InterPro" id="IPR007791">
    <property type="entry name" value="DjlA_N"/>
</dbReference>
<feature type="coiled-coil region" evidence="1">
    <location>
        <begin position="64"/>
        <end position="91"/>
    </location>
</feature>
<accession>A0A2W5UUG2</accession>
<dbReference type="Gene3D" id="1.10.3680.10">
    <property type="entry name" value="TerB-like"/>
    <property type="match status" value="2"/>
</dbReference>
<dbReference type="AlphaFoldDB" id="A0A2W5UUG2"/>
<protein>
    <recommendedName>
        <fullName evidence="2">Co-chaperone DjlA N-terminal domain-containing protein</fullName>
    </recommendedName>
</protein>
<evidence type="ECO:0000313" key="4">
    <source>
        <dbReference type="Proteomes" id="UP000249061"/>
    </source>
</evidence>
<dbReference type="Pfam" id="PF05099">
    <property type="entry name" value="TerB"/>
    <property type="match status" value="1"/>
</dbReference>
<name>A0A2W5UUG2_9BACT</name>
<reference evidence="3 4" key="1">
    <citation type="submission" date="2017-08" db="EMBL/GenBank/DDBJ databases">
        <title>Infants hospitalized years apart are colonized by the same room-sourced microbial strains.</title>
        <authorList>
            <person name="Brooks B."/>
            <person name="Olm M.R."/>
            <person name="Firek B.A."/>
            <person name="Baker R."/>
            <person name="Thomas B.C."/>
            <person name="Morowitz M.J."/>
            <person name="Banfield J.F."/>
        </authorList>
    </citation>
    <scope>NUCLEOTIDE SEQUENCE [LARGE SCALE GENOMIC DNA]</scope>
    <source>
        <strain evidence="3">S2_003_000_R2_14</strain>
    </source>
</reference>
<keyword evidence="1" id="KW-0175">Coiled coil</keyword>
<gene>
    <name evidence="3" type="ORF">DI536_14870</name>
</gene>
<proteinExistence type="predicted"/>
<dbReference type="Proteomes" id="UP000249061">
    <property type="component" value="Unassembled WGS sequence"/>
</dbReference>
<dbReference type="SUPFAM" id="SSF158682">
    <property type="entry name" value="TerB-like"/>
    <property type="match status" value="2"/>
</dbReference>
<dbReference type="InterPro" id="IPR029024">
    <property type="entry name" value="TerB-like"/>
</dbReference>
<dbReference type="EMBL" id="QFQP01000011">
    <property type="protein sequence ID" value="PZR12838.1"/>
    <property type="molecule type" value="Genomic_DNA"/>
</dbReference>
<evidence type="ECO:0000313" key="3">
    <source>
        <dbReference type="EMBL" id="PZR12838.1"/>
    </source>
</evidence>
<evidence type="ECO:0000259" key="2">
    <source>
        <dbReference type="Pfam" id="PF05099"/>
    </source>
</evidence>
<comment type="caution">
    <text evidence="3">The sequence shown here is derived from an EMBL/GenBank/DDBJ whole genome shotgun (WGS) entry which is preliminary data.</text>
</comment>
<sequence length="275" mass="30013">MPRDAIAQARRDRNAALVDAMLLAATADGDIGKVELNQLLKRVLERPEFEGVSADELSILIEAAARRLSRARDLEDILRQLKERLPEHRNRLLAFGMASAVALADRHATRDELGLLKSFQQSFGLSEDEVARVFVAVEAGAPLSEALGEPVEQLFAETMVLVSLADGAVQPAEVEVMLENLAGNPVFGQSTYENARIHLRDAFDNVRQHGLPERLTALARGLATHKQRTQAFQLAARIAYSKGGKPSSQELQVLELLQATFGLSDAEAARLSMEG</sequence>
<dbReference type="CDD" id="cd07176">
    <property type="entry name" value="terB"/>
    <property type="match status" value="1"/>
</dbReference>
<evidence type="ECO:0000256" key="1">
    <source>
        <dbReference type="SAM" id="Coils"/>
    </source>
</evidence>